<keyword evidence="1" id="KW-0812">Transmembrane</keyword>
<dbReference type="STRING" id="1802525.A2975_04740"/>
<protein>
    <recommendedName>
        <fullName evidence="2">VanZ-like domain-containing protein</fullName>
    </recommendedName>
</protein>
<comment type="caution">
    <text evidence="3">The sequence shown here is derived from an EMBL/GenBank/DDBJ whole genome shotgun (WGS) entry which is preliminary data.</text>
</comment>
<accession>A0A1F8C1Y1</accession>
<dbReference type="EMBL" id="MGHL01000006">
    <property type="protein sequence ID" value="OGM70346.1"/>
    <property type="molecule type" value="Genomic_DNA"/>
</dbReference>
<keyword evidence="1" id="KW-0472">Membrane</keyword>
<evidence type="ECO:0000256" key="1">
    <source>
        <dbReference type="SAM" id="Phobius"/>
    </source>
</evidence>
<sequence length="142" mass="16107">MTEKIFQKKLVKYWLPPLAWAGVIFLFSTRPVTPASRIYWQDFIVKKTAHIIEYGVFTILLYRGFTNSGVSRKKAAAISIILAVLYGLTDELHQSFTPGREPRLRDVGFDTIGALLAIHIVWKLLPKAPAKLKNLAKNLQIN</sequence>
<gene>
    <name evidence="3" type="ORF">A2975_04740</name>
</gene>
<feature type="domain" description="VanZ-like" evidence="2">
    <location>
        <begin position="37"/>
        <end position="122"/>
    </location>
</feature>
<evidence type="ECO:0000259" key="2">
    <source>
        <dbReference type="Pfam" id="PF04892"/>
    </source>
</evidence>
<name>A0A1F8C1Y1_9BACT</name>
<dbReference type="NCBIfam" id="NF037970">
    <property type="entry name" value="vanZ_1"/>
    <property type="match status" value="1"/>
</dbReference>
<dbReference type="Proteomes" id="UP000178429">
    <property type="component" value="Unassembled WGS sequence"/>
</dbReference>
<feature type="transmembrane region" description="Helical" evidence="1">
    <location>
        <begin position="44"/>
        <end position="62"/>
    </location>
</feature>
<keyword evidence="1" id="KW-1133">Transmembrane helix</keyword>
<proteinExistence type="predicted"/>
<evidence type="ECO:0000313" key="4">
    <source>
        <dbReference type="Proteomes" id="UP000178429"/>
    </source>
</evidence>
<evidence type="ECO:0000313" key="3">
    <source>
        <dbReference type="EMBL" id="OGM70346.1"/>
    </source>
</evidence>
<organism evidence="3 4">
    <name type="scientific">Candidatus Woesebacteria bacterium RIFCSPLOWO2_01_FULL_44_14</name>
    <dbReference type="NCBI Taxonomy" id="1802525"/>
    <lineage>
        <taxon>Bacteria</taxon>
        <taxon>Candidatus Woeseibacteriota</taxon>
    </lineage>
</organism>
<dbReference type="InterPro" id="IPR006976">
    <property type="entry name" value="VanZ-like"/>
</dbReference>
<dbReference type="AlphaFoldDB" id="A0A1F8C1Y1"/>
<dbReference type="Pfam" id="PF04892">
    <property type="entry name" value="VanZ"/>
    <property type="match status" value="1"/>
</dbReference>
<reference evidence="3 4" key="1">
    <citation type="journal article" date="2016" name="Nat. Commun.">
        <title>Thousands of microbial genomes shed light on interconnected biogeochemical processes in an aquifer system.</title>
        <authorList>
            <person name="Anantharaman K."/>
            <person name="Brown C.T."/>
            <person name="Hug L.A."/>
            <person name="Sharon I."/>
            <person name="Castelle C.J."/>
            <person name="Probst A.J."/>
            <person name="Thomas B.C."/>
            <person name="Singh A."/>
            <person name="Wilkins M.J."/>
            <person name="Karaoz U."/>
            <person name="Brodie E.L."/>
            <person name="Williams K.H."/>
            <person name="Hubbard S.S."/>
            <person name="Banfield J.F."/>
        </authorList>
    </citation>
    <scope>NUCLEOTIDE SEQUENCE [LARGE SCALE GENOMIC DNA]</scope>
</reference>